<sequence>MMIIKCAKIVLARDAKIFVLVYVPLLAILSFAFNYIEVPQTYFSAANNFLNVHVFKPAFNFTVVALLIYVLVTLTSQQLRYLPNLLIPYTRLLVSWLLYSIVKQLIEMLAVMYGKCEGHPEYNNQQLTCTLQGYTWSNFRISGHAFYLLYAMLLILEEAKAYDRWELKFRTWKTVVYADSMIHHRVHHESSSDCLDPVAAYHRKALGLYEGKALVTKTVYTLLAVWMVLLHFNMLCTIVYFHAPIQKVEGALMAVGLWFITYGAVFKLDADVDDSCSDIEQPFYLIPGTSTSSLSSEERLQLSFDKDTRRDHVEKNFQSGNKNDIKPDISSSSSSTLHSILTNNSSSSKVKSNLLSPALPASHSSMSNQTLKSQPATSQASAVNTDQILTKSRLQDLVKEIDPCEQLDDEVEDLLLQMVDDFVSSTVSSACIFAKHRNASTVEVKDVHLYLEKMYQMWLPGFGNDDIKPYKKPPITESHKQRLALIRKSLRKY</sequence>
<proteinExistence type="inferred from homology"/>
<dbReference type="GO" id="GO:0046982">
    <property type="term" value="F:protein heterodimerization activity"/>
    <property type="evidence" value="ECO:0007669"/>
    <property type="project" value="InterPro"/>
</dbReference>
<feature type="region of interest" description="Disordered" evidence="12">
    <location>
        <begin position="315"/>
        <end position="384"/>
    </location>
</feature>
<dbReference type="GO" id="GO:0019915">
    <property type="term" value="P:lipid storage"/>
    <property type="evidence" value="ECO:0007669"/>
    <property type="project" value="InterPro"/>
</dbReference>
<feature type="transmembrane region" description="Helical" evidence="13">
    <location>
        <begin position="56"/>
        <end position="74"/>
    </location>
</feature>
<dbReference type="Gene3D" id="1.10.20.10">
    <property type="entry name" value="Histone, subunit A"/>
    <property type="match status" value="1"/>
</dbReference>
<evidence type="ECO:0000256" key="8">
    <source>
        <dbReference type="ARBA" id="ARBA00023015"/>
    </source>
</evidence>
<keyword evidence="11" id="KW-0539">Nucleus</keyword>
<organism evidence="15 16">
    <name type="scientific">Parthenolecanium corni</name>
    <dbReference type="NCBI Taxonomy" id="536013"/>
    <lineage>
        <taxon>Eukaryota</taxon>
        <taxon>Metazoa</taxon>
        <taxon>Ecdysozoa</taxon>
        <taxon>Arthropoda</taxon>
        <taxon>Hexapoda</taxon>
        <taxon>Insecta</taxon>
        <taxon>Pterygota</taxon>
        <taxon>Neoptera</taxon>
        <taxon>Paraneoptera</taxon>
        <taxon>Hemiptera</taxon>
        <taxon>Sternorrhyncha</taxon>
        <taxon>Coccoidea</taxon>
        <taxon>Coccidae</taxon>
        <taxon>Parthenolecanium</taxon>
    </lineage>
</organism>
<dbReference type="Pfam" id="PF10261">
    <property type="entry name" value="FIT"/>
    <property type="match status" value="1"/>
</dbReference>
<dbReference type="EMBL" id="JBBCAQ010000006">
    <property type="protein sequence ID" value="KAK7603188.1"/>
    <property type="molecule type" value="Genomic_DNA"/>
</dbReference>
<keyword evidence="8" id="KW-0805">Transcription regulation</keyword>
<evidence type="ECO:0000313" key="16">
    <source>
        <dbReference type="Proteomes" id="UP001367676"/>
    </source>
</evidence>
<dbReference type="Proteomes" id="UP001367676">
    <property type="component" value="Unassembled WGS sequence"/>
</dbReference>
<evidence type="ECO:0000256" key="9">
    <source>
        <dbReference type="ARBA" id="ARBA00023136"/>
    </source>
</evidence>
<feature type="domain" description="Transcription initiation factor TFIID subunit 12" evidence="14">
    <location>
        <begin position="390"/>
        <end position="457"/>
    </location>
</feature>
<dbReference type="Pfam" id="PF03847">
    <property type="entry name" value="TFIID_20kDa"/>
    <property type="match status" value="1"/>
</dbReference>
<keyword evidence="6" id="KW-0256">Endoplasmic reticulum</keyword>
<protein>
    <recommendedName>
        <fullName evidence="4">Transcription initiation factor TFIID subunit 12</fullName>
    </recommendedName>
</protein>
<dbReference type="GO" id="GO:0017025">
    <property type="term" value="F:TBP-class protein binding"/>
    <property type="evidence" value="ECO:0007669"/>
    <property type="project" value="TreeGrafter"/>
</dbReference>
<comment type="caution">
    <text evidence="15">The sequence shown here is derived from an EMBL/GenBank/DDBJ whole genome shotgun (WGS) entry which is preliminary data.</text>
</comment>
<dbReference type="GO" id="GO:0005789">
    <property type="term" value="C:endoplasmic reticulum membrane"/>
    <property type="evidence" value="ECO:0007669"/>
    <property type="project" value="UniProtKB-SubCell"/>
</dbReference>
<feature type="compositionally biased region" description="Low complexity" evidence="12">
    <location>
        <begin position="329"/>
        <end position="367"/>
    </location>
</feature>
<evidence type="ECO:0000256" key="2">
    <source>
        <dbReference type="ARBA" id="ARBA00004477"/>
    </source>
</evidence>
<evidence type="ECO:0000256" key="12">
    <source>
        <dbReference type="SAM" id="MobiDB-lite"/>
    </source>
</evidence>
<evidence type="ECO:0000256" key="10">
    <source>
        <dbReference type="ARBA" id="ARBA00023163"/>
    </source>
</evidence>
<dbReference type="InterPro" id="IPR003228">
    <property type="entry name" value="TFIID_TAF12_dom"/>
</dbReference>
<evidence type="ECO:0000256" key="6">
    <source>
        <dbReference type="ARBA" id="ARBA00022824"/>
    </source>
</evidence>
<dbReference type="FunFam" id="1.10.20.10:FF:000011">
    <property type="entry name" value="Transcription initiation factor TFIID subunit 12"/>
    <property type="match status" value="1"/>
</dbReference>
<evidence type="ECO:0000256" key="3">
    <source>
        <dbReference type="ARBA" id="ARBA00007530"/>
    </source>
</evidence>
<dbReference type="GO" id="GO:0010945">
    <property type="term" value="F:coenzyme A diphosphatase activity"/>
    <property type="evidence" value="ECO:0007669"/>
    <property type="project" value="InterPro"/>
</dbReference>
<dbReference type="GO" id="GO:0000124">
    <property type="term" value="C:SAGA complex"/>
    <property type="evidence" value="ECO:0007669"/>
    <property type="project" value="InterPro"/>
</dbReference>
<dbReference type="GO" id="GO:0003677">
    <property type="term" value="F:DNA binding"/>
    <property type="evidence" value="ECO:0007669"/>
    <property type="project" value="TreeGrafter"/>
</dbReference>
<dbReference type="SUPFAM" id="SSF47113">
    <property type="entry name" value="Histone-fold"/>
    <property type="match status" value="1"/>
</dbReference>
<dbReference type="GO" id="GO:0051123">
    <property type="term" value="P:RNA polymerase II preinitiation complex assembly"/>
    <property type="evidence" value="ECO:0007669"/>
    <property type="project" value="TreeGrafter"/>
</dbReference>
<keyword evidence="16" id="KW-1185">Reference proteome</keyword>
<name>A0AAN9U2D0_9HEMI</name>
<evidence type="ECO:0000256" key="11">
    <source>
        <dbReference type="ARBA" id="ARBA00023242"/>
    </source>
</evidence>
<dbReference type="GO" id="GO:0005669">
    <property type="term" value="C:transcription factor TFIID complex"/>
    <property type="evidence" value="ECO:0007669"/>
    <property type="project" value="InterPro"/>
</dbReference>
<feature type="transmembrane region" description="Helical" evidence="13">
    <location>
        <begin position="219"/>
        <end position="241"/>
    </location>
</feature>
<dbReference type="PANTHER" id="PTHR12264">
    <property type="entry name" value="TRANSCRIPTION INITIATION FACTOR TFIID SUBUNIT 12"/>
    <property type="match status" value="1"/>
</dbReference>
<evidence type="ECO:0000313" key="15">
    <source>
        <dbReference type="EMBL" id="KAK7603188.1"/>
    </source>
</evidence>
<dbReference type="PANTHER" id="PTHR12264:SF21">
    <property type="entry name" value="TRANSCRIPTION INITIATION FACTOR TFIID SUBUNIT 12"/>
    <property type="match status" value="1"/>
</dbReference>
<evidence type="ECO:0000256" key="7">
    <source>
        <dbReference type="ARBA" id="ARBA00022989"/>
    </source>
</evidence>
<dbReference type="InterPro" id="IPR019388">
    <property type="entry name" value="FIT"/>
</dbReference>
<feature type="transmembrane region" description="Helical" evidence="13">
    <location>
        <begin position="17"/>
        <end position="36"/>
    </location>
</feature>
<evidence type="ECO:0000259" key="14">
    <source>
        <dbReference type="Pfam" id="PF03847"/>
    </source>
</evidence>
<evidence type="ECO:0000256" key="1">
    <source>
        <dbReference type="ARBA" id="ARBA00004123"/>
    </source>
</evidence>
<dbReference type="InterPro" id="IPR009072">
    <property type="entry name" value="Histone-fold"/>
</dbReference>
<keyword evidence="9 13" id="KW-0472">Membrane</keyword>
<comment type="similarity">
    <text evidence="3">Belongs to the TAF12 family.</text>
</comment>
<comment type="subcellular location">
    <subcellularLocation>
        <location evidence="2">Endoplasmic reticulum membrane</location>
        <topology evidence="2">Multi-pass membrane protein</topology>
    </subcellularLocation>
    <subcellularLocation>
        <location evidence="1">Nucleus</location>
    </subcellularLocation>
</comment>
<reference evidence="15 16" key="1">
    <citation type="submission" date="2024-03" db="EMBL/GenBank/DDBJ databases">
        <title>Adaptation during the transition from Ophiocordyceps entomopathogen to insect associate is accompanied by gene loss and intensified selection.</title>
        <authorList>
            <person name="Ward C.M."/>
            <person name="Onetto C.A."/>
            <person name="Borneman A.R."/>
        </authorList>
    </citation>
    <scope>NUCLEOTIDE SEQUENCE [LARGE SCALE GENOMIC DNA]</scope>
    <source>
        <strain evidence="15">AWRI1</strain>
        <tissue evidence="15">Single Adult Female</tissue>
    </source>
</reference>
<accession>A0AAN9U2D0</accession>
<evidence type="ECO:0000256" key="4">
    <source>
        <dbReference type="ARBA" id="ARBA00017484"/>
    </source>
</evidence>
<evidence type="ECO:0000256" key="13">
    <source>
        <dbReference type="SAM" id="Phobius"/>
    </source>
</evidence>
<feature type="compositionally biased region" description="Polar residues" evidence="12">
    <location>
        <begin position="368"/>
        <end position="384"/>
    </location>
</feature>
<keyword evidence="5 13" id="KW-0812">Transmembrane</keyword>
<evidence type="ECO:0000256" key="5">
    <source>
        <dbReference type="ARBA" id="ARBA00022692"/>
    </source>
</evidence>
<keyword evidence="7 13" id="KW-1133">Transmembrane helix</keyword>
<dbReference type="AlphaFoldDB" id="A0AAN9U2D0"/>
<gene>
    <name evidence="15" type="ORF">V9T40_003187</name>
</gene>
<dbReference type="InterPro" id="IPR037794">
    <property type="entry name" value="TAF12"/>
</dbReference>
<dbReference type="CDD" id="cd07981">
    <property type="entry name" value="HFD_TAF12"/>
    <property type="match status" value="1"/>
</dbReference>
<keyword evidence="10" id="KW-0804">Transcription</keyword>